<sequence length="183" mass="20554">MKGDGTEDVFQTIFPLRDTSLASLYRQILIDPNQQDLQRIMWKTGPNSEVSAYRLKTVTYGVSNAPFLAIRTLQQLAEDEKSRFPLASEVLLHDTYMDDVVSGAPDLKTALRLKSQLRDALQSCGMVLHKLSSNSSELLNSSLSTNVKHSFSFHNDLSVKTLGISWKPFQDRFVFKVSISIKA</sequence>
<keyword evidence="2" id="KW-1185">Reference proteome</keyword>
<organism evidence="1 2">
    <name type="scientific">Araneus ventricosus</name>
    <name type="common">Orbweaver spider</name>
    <name type="synonym">Epeira ventricosa</name>
    <dbReference type="NCBI Taxonomy" id="182803"/>
    <lineage>
        <taxon>Eukaryota</taxon>
        <taxon>Metazoa</taxon>
        <taxon>Ecdysozoa</taxon>
        <taxon>Arthropoda</taxon>
        <taxon>Chelicerata</taxon>
        <taxon>Arachnida</taxon>
        <taxon>Araneae</taxon>
        <taxon>Araneomorphae</taxon>
        <taxon>Entelegynae</taxon>
        <taxon>Araneoidea</taxon>
        <taxon>Araneidae</taxon>
        <taxon>Araneus</taxon>
    </lineage>
</organism>
<gene>
    <name evidence="1" type="ORF">AVEN_122777_1</name>
</gene>
<name>A0A4Y2U745_ARAVE</name>
<evidence type="ECO:0000313" key="2">
    <source>
        <dbReference type="Proteomes" id="UP000499080"/>
    </source>
</evidence>
<dbReference type="PANTHER" id="PTHR47331">
    <property type="entry name" value="PHD-TYPE DOMAIN-CONTAINING PROTEIN"/>
    <property type="match status" value="1"/>
</dbReference>
<evidence type="ECO:0000313" key="1">
    <source>
        <dbReference type="EMBL" id="GBO08825.1"/>
    </source>
</evidence>
<protein>
    <recommendedName>
        <fullName evidence="3">Reverse transcriptase domain-containing protein</fullName>
    </recommendedName>
</protein>
<dbReference type="SUPFAM" id="SSF56672">
    <property type="entry name" value="DNA/RNA polymerases"/>
    <property type="match status" value="1"/>
</dbReference>
<evidence type="ECO:0008006" key="3">
    <source>
        <dbReference type="Google" id="ProtNLM"/>
    </source>
</evidence>
<dbReference type="EMBL" id="BGPR01034442">
    <property type="protein sequence ID" value="GBO08825.1"/>
    <property type="molecule type" value="Genomic_DNA"/>
</dbReference>
<comment type="caution">
    <text evidence="1">The sequence shown here is derived from an EMBL/GenBank/DDBJ whole genome shotgun (WGS) entry which is preliminary data.</text>
</comment>
<reference evidence="1 2" key="1">
    <citation type="journal article" date="2019" name="Sci. Rep.">
        <title>Orb-weaving spider Araneus ventricosus genome elucidates the spidroin gene catalogue.</title>
        <authorList>
            <person name="Kono N."/>
            <person name="Nakamura H."/>
            <person name="Ohtoshi R."/>
            <person name="Moran D.A.P."/>
            <person name="Shinohara A."/>
            <person name="Yoshida Y."/>
            <person name="Fujiwara M."/>
            <person name="Mori M."/>
            <person name="Tomita M."/>
            <person name="Arakawa K."/>
        </authorList>
    </citation>
    <scope>NUCLEOTIDE SEQUENCE [LARGE SCALE GENOMIC DNA]</scope>
</reference>
<dbReference type="OrthoDB" id="8040686at2759"/>
<proteinExistence type="predicted"/>
<dbReference type="PANTHER" id="PTHR47331:SF5">
    <property type="entry name" value="RIBONUCLEASE H"/>
    <property type="match status" value="1"/>
</dbReference>
<dbReference type="InterPro" id="IPR043502">
    <property type="entry name" value="DNA/RNA_pol_sf"/>
</dbReference>
<dbReference type="AlphaFoldDB" id="A0A4Y2U745"/>
<dbReference type="GO" id="GO:0071897">
    <property type="term" value="P:DNA biosynthetic process"/>
    <property type="evidence" value="ECO:0007669"/>
    <property type="project" value="UniProtKB-ARBA"/>
</dbReference>
<accession>A0A4Y2U745</accession>
<dbReference type="Proteomes" id="UP000499080">
    <property type="component" value="Unassembled WGS sequence"/>
</dbReference>